<reference evidence="2" key="1">
    <citation type="journal article" date="2011" name="Nature">
        <title>A high-resolution map of human evolutionary constraint using 29 mammals.</title>
        <authorList>
            <person name="Lindblad-Toh K."/>
            <person name="Garber M."/>
            <person name="Zuk O."/>
            <person name="Lin M.F."/>
            <person name="Parker B.J."/>
            <person name="Washietl S."/>
            <person name="Kheradpour P."/>
            <person name="Ernst J."/>
            <person name="Jordan G."/>
            <person name="Mauceli E."/>
            <person name="Ward L.D."/>
            <person name="Lowe C.B."/>
            <person name="Holloway A.K."/>
            <person name="Clamp M."/>
            <person name="Gnerre S."/>
            <person name="Alfoldi J."/>
            <person name="Beal K."/>
            <person name="Chang J."/>
            <person name="Clawson H."/>
            <person name="Cuff J."/>
            <person name="Di Palma F."/>
            <person name="Fitzgerald S."/>
            <person name="Flicek P."/>
            <person name="Guttman M."/>
            <person name="Hubisz M.J."/>
            <person name="Jaffe D.B."/>
            <person name="Jungreis I."/>
            <person name="Kent W.J."/>
            <person name="Kostka D."/>
            <person name="Lara M."/>
            <person name="Martins A.L."/>
            <person name="Massingham T."/>
            <person name="Moltke I."/>
            <person name="Raney B.J."/>
            <person name="Rasmussen M.D."/>
            <person name="Robinson J."/>
            <person name="Stark A."/>
            <person name="Vilella A.J."/>
            <person name="Wen J."/>
            <person name="Xie X."/>
            <person name="Zody M.C."/>
            <person name="Baldwin J."/>
            <person name="Bloom T."/>
            <person name="Chin C.W."/>
            <person name="Heiman D."/>
            <person name="Nicol R."/>
            <person name="Nusbaum C."/>
            <person name="Young S."/>
            <person name="Wilkinson J."/>
            <person name="Worley K.C."/>
            <person name="Kovar C.L."/>
            <person name="Muzny D.M."/>
            <person name="Gibbs R.A."/>
            <person name="Cree A."/>
            <person name="Dihn H.H."/>
            <person name="Fowler G."/>
            <person name="Jhangiani S."/>
            <person name="Joshi V."/>
            <person name="Lee S."/>
            <person name="Lewis L.R."/>
            <person name="Nazareth L.V."/>
            <person name="Okwuonu G."/>
            <person name="Santibanez J."/>
            <person name="Warren W.C."/>
            <person name="Mardis E.R."/>
            <person name="Weinstock G.M."/>
            <person name="Wilson R.K."/>
            <person name="Delehaunty K."/>
            <person name="Dooling D."/>
            <person name="Fronik C."/>
            <person name="Fulton L."/>
            <person name="Fulton B."/>
            <person name="Graves T."/>
            <person name="Minx P."/>
            <person name="Sodergren E."/>
            <person name="Birney E."/>
            <person name="Margulies E.H."/>
            <person name="Herrero J."/>
            <person name="Green E.D."/>
            <person name="Haussler D."/>
            <person name="Siepel A."/>
            <person name="Goldman N."/>
            <person name="Pollard K.S."/>
            <person name="Pedersen J.S."/>
            <person name="Lander E.S."/>
            <person name="Kellis M."/>
        </authorList>
    </citation>
    <scope>NUCLEOTIDE SEQUENCE [LARGE SCALE GENOMIC DNA]</scope>
    <source>
        <strain evidence="2">2N</strain>
    </source>
</reference>
<accession>A0A286XCW1</accession>
<evidence type="ECO:0000313" key="2">
    <source>
        <dbReference type="Proteomes" id="UP000005447"/>
    </source>
</evidence>
<reference evidence="1" key="3">
    <citation type="submission" date="2025-09" db="UniProtKB">
        <authorList>
            <consortium name="Ensembl"/>
        </authorList>
    </citation>
    <scope>IDENTIFICATION</scope>
    <source>
        <strain evidence="1">2N</strain>
    </source>
</reference>
<dbReference type="InParanoid" id="A0A286XCW1"/>
<dbReference type="AlphaFoldDB" id="A0A286XCW1"/>
<name>A0A286XCW1_CAVPO</name>
<organism evidence="1 2">
    <name type="scientific">Cavia porcellus</name>
    <name type="common">Guinea pig</name>
    <dbReference type="NCBI Taxonomy" id="10141"/>
    <lineage>
        <taxon>Eukaryota</taxon>
        <taxon>Metazoa</taxon>
        <taxon>Chordata</taxon>
        <taxon>Craniata</taxon>
        <taxon>Vertebrata</taxon>
        <taxon>Euteleostomi</taxon>
        <taxon>Mammalia</taxon>
        <taxon>Eutheria</taxon>
        <taxon>Euarchontoglires</taxon>
        <taxon>Glires</taxon>
        <taxon>Rodentia</taxon>
        <taxon>Hystricomorpha</taxon>
        <taxon>Caviidae</taxon>
        <taxon>Cavia</taxon>
    </lineage>
</organism>
<sequence>MNGPQVMKPAALVLLVALLCAET</sequence>
<dbReference type="VEuPathDB" id="HostDB:ENSCPOG00000033154"/>
<dbReference type="Bgee" id="ENSCPOG00000033154">
    <property type="expression patterns" value="Expressed in testis and 9 other cell types or tissues"/>
</dbReference>
<keyword evidence="2" id="KW-1185">Reference proteome</keyword>
<dbReference type="Proteomes" id="UP000005447">
    <property type="component" value="Unassembled WGS sequence"/>
</dbReference>
<proteinExistence type="predicted"/>
<dbReference type="Ensembl" id="ENSCPOT00000043822.1">
    <property type="protein sequence ID" value="ENSCPOP00000023255.1"/>
    <property type="gene ID" value="ENSCPOG00000033154.1"/>
</dbReference>
<evidence type="ECO:0000313" key="1">
    <source>
        <dbReference type="Ensembl" id="ENSCPOP00000023255.1"/>
    </source>
</evidence>
<protein>
    <submittedName>
        <fullName evidence="1">Uncharacterized protein</fullName>
    </submittedName>
</protein>
<dbReference type="EMBL" id="AAKN02050277">
    <property type="status" value="NOT_ANNOTATED_CDS"/>
    <property type="molecule type" value="Genomic_DNA"/>
</dbReference>
<gene>
    <name evidence="1" type="primary">Ly6s</name>
</gene>
<reference evidence="1" key="2">
    <citation type="submission" date="2025-08" db="UniProtKB">
        <authorList>
            <consortium name="Ensembl"/>
        </authorList>
    </citation>
    <scope>IDENTIFICATION</scope>
    <source>
        <strain evidence="1">2N</strain>
    </source>
</reference>